<keyword evidence="3" id="KW-1185">Reference proteome</keyword>
<name>A0A6A6Q766_9PEZI</name>
<evidence type="ECO:0000256" key="1">
    <source>
        <dbReference type="SAM" id="MobiDB-lite"/>
    </source>
</evidence>
<reference evidence="2" key="1">
    <citation type="journal article" date="2020" name="Stud. Mycol.">
        <title>101 Dothideomycetes genomes: a test case for predicting lifestyles and emergence of pathogens.</title>
        <authorList>
            <person name="Haridas S."/>
            <person name="Albert R."/>
            <person name="Binder M."/>
            <person name="Bloem J."/>
            <person name="Labutti K."/>
            <person name="Salamov A."/>
            <person name="Andreopoulos B."/>
            <person name="Baker S."/>
            <person name="Barry K."/>
            <person name="Bills G."/>
            <person name="Bluhm B."/>
            <person name="Cannon C."/>
            <person name="Castanera R."/>
            <person name="Culley D."/>
            <person name="Daum C."/>
            <person name="Ezra D."/>
            <person name="Gonzalez J."/>
            <person name="Henrissat B."/>
            <person name="Kuo A."/>
            <person name="Liang C."/>
            <person name="Lipzen A."/>
            <person name="Lutzoni F."/>
            <person name="Magnuson J."/>
            <person name="Mondo S."/>
            <person name="Nolan M."/>
            <person name="Ohm R."/>
            <person name="Pangilinan J."/>
            <person name="Park H.-J."/>
            <person name="Ramirez L."/>
            <person name="Alfaro M."/>
            <person name="Sun H."/>
            <person name="Tritt A."/>
            <person name="Yoshinaga Y."/>
            <person name="Zwiers L.-H."/>
            <person name="Turgeon B."/>
            <person name="Goodwin S."/>
            <person name="Spatafora J."/>
            <person name="Crous P."/>
            <person name="Grigoriev I."/>
        </authorList>
    </citation>
    <scope>NUCLEOTIDE SEQUENCE</scope>
    <source>
        <strain evidence="2">CBS 113389</strain>
    </source>
</reference>
<organism evidence="2 3">
    <name type="scientific">Neohortaea acidophila</name>
    <dbReference type="NCBI Taxonomy" id="245834"/>
    <lineage>
        <taxon>Eukaryota</taxon>
        <taxon>Fungi</taxon>
        <taxon>Dikarya</taxon>
        <taxon>Ascomycota</taxon>
        <taxon>Pezizomycotina</taxon>
        <taxon>Dothideomycetes</taxon>
        <taxon>Dothideomycetidae</taxon>
        <taxon>Mycosphaerellales</taxon>
        <taxon>Teratosphaeriaceae</taxon>
        <taxon>Neohortaea</taxon>
    </lineage>
</organism>
<evidence type="ECO:0000313" key="2">
    <source>
        <dbReference type="EMBL" id="KAF2487921.1"/>
    </source>
</evidence>
<dbReference type="RefSeq" id="XP_033594490.1">
    <property type="nucleotide sequence ID" value="XM_033730512.1"/>
</dbReference>
<feature type="region of interest" description="Disordered" evidence="1">
    <location>
        <begin position="226"/>
        <end position="249"/>
    </location>
</feature>
<protein>
    <recommendedName>
        <fullName evidence="4">Impact N-terminal domain-containing protein</fullName>
    </recommendedName>
</protein>
<dbReference type="AlphaFoldDB" id="A0A6A6Q766"/>
<dbReference type="OrthoDB" id="514070at2759"/>
<sequence>MSATNLQALLRLLSQNAKVPLATAMSKVKELQAADLDSAEKISKVKVDALNPIFNDDKICKQVLAAAKRSAKKRAAGDDAGAAPSPKKKAKKGDLLFAADADAAAAASPEELEAALELPSSDADEAELEQTVLFTNRAPLALAFVFTLLKYSMPTQPLSSRLSLAQGYISITSRARAVYLGIESGKSAEEEGFGEGTPSVFITGKEIKVLRRWGYVWKRAGDQLPVDGSSAAEKNSEVPDEGDEPQVGEDEQPALWALDLEALKKSNNHAPIVSSASHRSTANAALPIYTPQSARSYLLRAFDTAPPSTDTQKKRSAAARNAEKESNLGRLLRALDLLYQSWATILPPEDLDKRTWGWYVKVRPDVADGVAGWGGKNSLRLADILALRRQG</sequence>
<dbReference type="Proteomes" id="UP000799767">
    <property type="component" value="Unassembled WGS sequence"/>
</dbReference>
<proteinExistence type="predicted"/>
<gene>
    <name evidence="2" type="ORF">BDY17DRAFT_244234</name>
</gene>
<evidence type="ECO:0008006" key="4">
    <source>
        <dbReference type="Google" id="ProtNLM"/>
    </source>
</evidence>
<evidence type="ECO:0000313" key="3">
    <source>
        <dbReference type="Proteomes" id="UP000799767"/>
    </source>
</evidence>
<feature type="compositionally biased region" description="Acidic residues" evidence="1">
    <location>
        <begin position="238"/>
        <end position="249"/>
    </location>
</feature>
<dbReference type="EMBL" id="MU001631">
    <property type="protein sequence ID" value="KAF2487921.1"/>
    <property type="molecule type" value="Genomic_DNA"/>
</dbReference>
<accession>A0A6A6Q766</accession>
<dbReference type="GeneID" id="54471514"/>